<sequence>MMYLHLLFAFSLPFLLAVVIIEAGNADTATTTTKARQRQRRDRSSSSTSNIDYSRESIIFDFNWKHRLGLHDWPNDPYEPPINTTALPGSPTYIDPGENPKEAQPMYDDSNWITIQTPHDAILSNPYGNQPDSSNKKGAACPDGCSGHSYIPRHVIWYRKQFKLPSNWYNLPAINNNNNMTNQQTSVFLQFEGSFRNTTIYLNGKRIYNHDCGYTPFNIELFPTTTTTTTNYNDTNNNTNNTAKPITDEIYTVAVFVDPNNGDGRGAGPSRGSGWWYEGGGLYRHVKLTKLNKNAHLKLNTNEAVFVTSRPIIVDVENDNEKDEMMDEQDSLFSSSSSINLRPQRPTPLRKLLLSSSSKSSSIIITVTESLTIKDAILWTSSRPHLYEVTALLYTDCGSSSRRSVNPILVDSVTVSFGIRSIKFDSDTGFELNNMAYKIRGFCDHDTFAVVGMAMPDRIHLFRAQASRSIGGNARRASHNPPDPVSLDIYDRLGMVVINENRLFANNTRYVQNMADLVLRDRNHPSVIIWSFCNEVGCEDFHEYGGPSFQNITKTLDPTRPTLANMFTYNDLLSNTIDIQGFSHQSRAKLDECHKQLPNKPIVQSECCSCNTMRNEDEGCETYNDNPHTTCNQESFNGRCLEKLVNASDGTEYASGTFVWTLFDYYGEPPSKGLTVSSTYGQYDLCGFPKSAAFWFRSQWLLQSQASPSYGIISVPSSTSTSSINNGKPFSSNGIVEVHIVESWESPENWKETKGNTTRTIHAYSNAPVIELFVNAGGSSGSTESTKSRSRSQSQGKRYLATMNQGDQGTYGEWFDVQWEFGSITAIAQTIDGAELARTTKQTNVVSADVAVASIRSDNDDSNGVSLVLSLDCPSPNTGTGNASFLDGQDVALVRATIVDSTGTNTLYFAHGLVRAVVRVTSVVGLSSHEKDMIQQIETIAIVLDDEEADDDNDDIHRLSFKDDRDIVLEATSPGLAPTRLVIPTSTNQDMESVLAIASQDTGGSLMLPDMHAKVGKPVLGPKWLLLWLLHPYTFLTPIEL</sequence>
<dbReference type="EMBL" id="KV784355">
    <property type="protein sequence ID" value="OEU20231.1"/>
    <property type="molecule type" value="Genomic_DNA"/>
</dbReference>
<dbReference type="InterPro" id="IPR051913">
    <property type="entry name" value="GH2_Domain-Containing"/>
</dbReference>
<dbReference type="Proteomes" id="UP000095751">
    <property type="component" value="Unassembled WGS sequence"/>
</dbReference>
<feature type="region of interest" description="Disordered" evidence="2">
    <location>
        <begin position="778"/>
        <end position="797"/>
    </location>
</feature>
<dbReference type="SUPFAM" id="SSF49785">
    <property type="entry name" value="Galactose-binding domain-like"/>
    <property type="match status" value="1"/>
</dbReference>
<protein>
    <recommendedName>
        <fullName evidence="8">Beta-galactosidase</fullName>
    </recommendedName>
</protein>
<feature type="signal peptide" evidence="3">
    <location>
        <begin position="1"/>
        <end position="17"/>
    </location>
</feature>
<evidence type="ECO:0000259" key="4">
    <source>
        <dbReference type="Pfam" id="PF02836"/>
    </source>
</evidence>
<dbReference type="Gene3D" id="3.20.20.80">
    <property type="entry name" value="Glycosidases"/>
    <property type="match status" value="1"/>
</dbReference>
<feature type="domain" description="DUF4982" evidence="5">
    <location>
        <begin position="760"/>
        <end position="837"/>
    </location>
</feature>
<feature type="compositionally biased region" description="Low complexity" evidence="2">
    <location>
        <begin position="781"/>
        <end position="797"/>
    </location>
</feature>
<dbReference type="InterPro" id="IPR017853">
    <property type="entry name" value="GH"/>
</dbReference>
<dbReference type="Gene3D" id="2.60.120.260">
    <property type="entry name" value="Galactose-binding domain-like"/>
    <property type="match status" value="1"/>
</dbReference>
<dbReference type="AlphaFoldDB" id="A0A1E7FPZ7"/>
<reference evidence="6 7" key="1">
    <citation type="submission" date="2016-09" db="EMBL/GenBank/DDBJ databases">
        <title>Extensive genetic diversity and differential bi-allelic expression allows diatom success in the polar Southern Ocean.</title>
        <authorList>
            <consortium name="DOE Joint Genome Institute"/>
            <person name="Mock T."/>
            <person name="Otillar R.P."/>
            <person name="Strauss J."/>
            <person name="Dupont C."/>
            <person name="Frickenhaus S."/>
            <person name="Maumus F."/>
            <person name="Mcmullan M."/>
            <person name="Sanges R."/>
            <person name="Schmutz J."/>
            <person name="Toseland A."/>
            <person name="Valas R."/>
            <person name="Veluchamy A."/>
            <person name="Ward B.J."/>
            <person name="Allen A."/>
            <person name="Barry K."/>
            <person name="Falciatore A."/>
            <person name="Ferrante M."/>
            <person name="Fortunato A.E."/>
            <person name="Gloeckner G."/>
            <person name="Gruber A."/>
            <person name="Hipkin R."/>
            <person name="Janech M."/>
            <person name="Kroth P."/>
            <person name="Leese F."/>
            <person name="Lindquist E."/>
            <person name="Lyon B.R."/>
            <person name="Martin J."/>
            <person name="Mayer C."/>
            <person name="Parker M."/>
            <person name="Quesneville H."/>
            <person name="Raymond J."/>
            <person name="Uhlig C."/>
            <person name="Valentin K.U."/>
            <person name="Worden A.Z."/>
            <person name="Armbrust E.V."/>
            <person name="Bowler C."/>
            <person name="Green B."/>
            <person name="Moulton V."/>
            <person name="Van Oosterhout C."/>
            <person name="Grigoriev I."/>
        </authorList>
    </citation>
    <scope>NUCLEOTIDE SEQUENCE [LARGE SCALE GENOMIC DNA]</scope>
    <source>
        <strain evidence="6 7">CCMP1102</strain>
    </source>
</reference>
<dbReference type="OrthoDB" id="446720at2759"/>
<dbReference type="InterPro" id="IPR023232">
    <property type="entry name" value="Glyco_hydro_2_AS"/>
</dbReference>
<evidence type="ECO:0000313" key="6">
    <source>
        <dbReference type="EMBL" id="OEU20231.1"/>
    </source>
</evidence>
<evidence type="ECO:0000259" key="5">
    <source>
        <dbReference type="Pfam" id="PF16355"/>
    </source>
</evidence>
<feature type="chain" id="PRO_5009193396" description="Beta-galactosidase" evidence="3">
    <location>
        <begin position="18"/>
        <end position="1041"/>
    </location>
</feature>
<feature type="domain" description="Glycoside hydrolase family 2 catalytic" evidence="4">
    <location>
        <begin position="428"/>
        <end position="667"/>
    </location>
</feature>
<evidence type="ECO:0000313" key="7">
    <source>
        <dbReference type="Proteomes" id="UP000095751"/>
    </source>
</evidence>
<dbReference type="KEGG" id="fcy:FRACYDRAFT_236303"/>
<name>A0A1E7FPZ7_9STRA</name>
<feature type="region of interest" description="Disordered" evidence="2">
    <location>
        <begin position="29"/>
        <end position="49"/>
    </location>
</feature>
<dbReference type="GO" id="GO:0005975">
    <property type="term" value="P:carbohydrate metabolic process"/>
    <property type="evidence" value="ECO:0007669"/>
    <property type="project" value="InterPro"/>
</dbReference>
<keyword evidence="3" id="KW-0732">Signal</keyword>
<comment type="similarity">
    <text evidence="1">Belongs to the glycosyl hydrolase 2 family.</text>
</comment>
<keyword evidence="7" id="KW-1185">Reference proteome</keyword>
<dbReference type="InterPro" id="IPR006103">
    <property type="entry name" value="Glyco_hydro_2_cat"/>
</dbReference>
<evidence type="ECO:0000256" key="3">
    <source>
        <dbReference type="SAM" id="SignalP"/>
    </source>
</evidence>
<evidence type="ECO:0008006" key="8">
    <source>
        <dbReference type="Google" id="ProtNLM"/>
    </source>
</evidence>
<dbReference type="InParanoid" id="A0A1E7FPZ7"/>
<accession>A0A1E7FPZ7</accession>
<evidence type="ECO:0000256" key="2">
    <source>
        <dbReference type="SAM" id="MobiDB-lite"/>
    </source>
</evidence>
<dbReference type="Gene3D" id="2.60.40.10">
    <property type="entry name" value="Immunoglobulins"/>
    <property type="match status" value="1"/>
</dbReference>
<gene>
    <name evidence="6" type="ORF">FRACYDRAFT_236303</name>
</gene>
<dbReference type="PROSITE" id="PS00608">
    <property type="entry name" value="GLYCOSYL_HYDROL_F2_2"/>
    <property type="match status" value="1"/>
</dbReference>
<dbReference type="InterPro" id="IPR032311">
    <property type="entry name" value="DUF4982"/>
</dbReference>
<dbReference type="Pfam" id="PF02836">
    <property type="entry name" value="Glyco_hydro_2_C"/>
    <property type="match status" value="1"/>
</dbReference>
<dbReference type="Pfam" id="PF16355">
    <property type="entry name" value="DUF4982"/>
    <property type="match status" value="1"/>
</dbReference>
<dbReference type="InterPro" id="IPR013783">
    <property type="entry name" value="Ig-like_fold"/>
</dbReference>
<proteinExistence type="inferred from homology"/>
<dbReference type="InterPro" id="IPR008979">
    <property type="entry name" value="Galactose-bd-like_sf"/>
</dbReference>
<evidence type="ECO:0000256" key="1">
    <source>
        <dbReference type="ARBA" id="ARBA00007401"/>
    </source>
</evidence>
<dbReference type="GO" id="GO:0004553">
    <property type="term" value="F:hydrolase activity, hydrolyzing O-glycosyl compounds"/>
    <property type="evidence" value="ECO:0007669"/>
    <property type="project" value="InterPro"/>
</dbReference>
<dbReference type="SUPFAM" id="SSF51445">
    <property type="entry name" value="(Trans)glycosidases"/>
    <property type="match status" value="1"/>
</dbReference>
<dbReference type="PANTHER" id="PTHR42732:SF1">
    <property type="entry name" value="BETA-MANNOSIDASE"/>
    <property type="match status" value="1"/>
</dbReference>
<organism evidence="6 7">
    <name type="scientific">Fragilariopsis cylindrus CCMP1102</name>
    <dbReference type="NCBI Taxonomy" id="635003"/>
    <lineage>
        <taxon>Eukaryota</taxon>
        <taxon>Sar</taxon>
        <taxon>Stramenopiles</taxon>
        <taxon>Ochrophyta</taxon>
        <taxon>Bacillariophyta</taxon>
        <taxon>Bacillariophyceae</taxon>
        <taxon>Bacillariophycidae</taxon>
        <taxon>Bacillariales</taxon>
        <taxon>Bacillariaceae</taxon>
        <taxon>Fragilariopsis</taxon>
    </lineage>
</organism>
<dbReference type="PANTHER" id="PTHR42732">
    <property type="entry name" value="BETA-GALACTOSIDASE"/>
    <property type="match status" value="1"/>
</dbReference>